<organism evidence="2 3">
    <name type="scientific">Muricoccus vinaceus</name>
    <dbReference type="NCBI Taxonomy" id="424704"/>
    <lineage>
        <taxon>Bacteria</taxon>
        <taxon>Pseudomonadati</taxon>
        <taxon>Pseudomonadota</taxon>
        <taxon>Alphaproteobacteria</taxon>
        <taxon>Acetobacterales</taxon>
        <taxon>Roseomonadaceae</taxon>
        <taxon>Muricoccus</taxon>
    </lineage>
</organism>
<evidence type="ECO:0000256" key="1">
    <source>
        <dbReference type="SAM" id="Phobius"/>
    </source>
</evidence>
<reference evidence="2 3" key="1">
    <citation type="submission" date="2024-09" db="EMBL/GenBank/DDBJ databases">
        <authorList>
            <person name="Sun Q."/>
            <person name="Mori K."/>
        </authorList>
    </citation>
    <scope>NUCLEOTIDE SEQUENCE [LARGE SCALE GENOMIC DNA]</scope>
    <source>
        <strain evidence="2 3">CCM 7468</strain>
    </source>
</reference>
<evidence type="ECO:0008006" key="4">
    <source>
        <dbReference type="Google" id="ProtNLM"/>
    </source>
</evidence>
<keyword evidence="1" id="KW-0472">Membrane</keyword>
<accession>A0ABV6J138</accession>
<evidence type="ECO:0000313" key="3">
    <source>
        <dbReference type="Proteomes" id="UP001589789"/>
    </source>
</evidence>
<dbReference type="RefSeq" id="WP_377057125.1">
    <property type="nucleotide sequence ID" value="NZ_JBHLVZ010000114.1"/>
</dbReference>
<keyword evidence="1" id="KW-0812">Transmembrane</keyword>
<keyword evidence="1" id="KW-1133">Transmembrane helix</keyword>
<keyword evidence="3" id="KW-1185">Reference proteome</keyword>
<sequence length="55" mass="6007">MQAKTFEELDLPLSYDAAIDEHRPERLSMGKAFWVIAGLSATLWAGIVSLVSALS</sequence>
<gene>
    <name evidence="2" type="ORF">ACFFIC_29255</name>
</gene>
<protein>
    <recommendedName>
        <fullName evidence="4">YmiA family membrane protein</fullName>
    </recommendedName>
</protein>
<feature type="transmembrane region" description="Helical" evidence="1">
    <location>
        <begin position="32"/>
        <end position="54"/>
    </location>
</feature>
<comment type="caution">
    <text evidence="2">The sequence shown here is derived from an EMBL/GenBank/DDBJ whole genome shotgun (WGS) entry which is preliminary data.</text>
</comment>
<name>A0ABV6J138_9PROT</name>
<evidence type="ECO:0000313" key="2">
    <source>
        <dbReference type="EMBL" id="MFC0389603.1"/>
    </source>
</evidence>
<dbReference type="EMBL" id="JBHLVZ010000114">
    <property type="protein sequence ID" value="MFC0389603.1"/>
    <property type="molecule type" value="Genomic_DNA"/>
</dbReference>
<dbReference type="Proteomes" id="UP001589789">
    <property type="component" value="Unassembled WGS sequence"/>
</dbReference>
<proteinExistence type="predicted"/>